<sequence length="53" mass="6481">MTKPLELPEWQKKYNTQLSILNEIKENQDLLRFDRKYVIISDISSQYYCEKKV</sequence>
<protein>
    <submittedName>
        <fullName evidence="1">Uncharacterized protein</fullName>
    </submittedName>
</protein>
<dbReference type="EMBL" id="BART01022024">
    <property type="protein sequence ID" value="GAG91619.1"/>
    <property type="molecule type" value="Genomic_DNA"/>
</dbReference>
<reference evidence="1" key="1">
    <citation type="journal article" date="2014" name="Front. Microbiol.">
        <title>High frequency of phylogenetically diverse reductive dehalogenase-homologous genes in deep subseafloor sedimentary metagenomes.</title>
        <authorList>
            <person name="Kawai M."/>
            <person name="Futagami T."/>
            <person name="Toyoda A."/>
            <person name="Takaki Y."/>
            <person name="Nishi S."/>
            <person name="Hori S."/>
            <person name="Arai W."/>
            <person name="Tsubouchi T."/>
            <person name="Morono Y."/>
            <person name="Uchiyama I."/>
            <person name="Ito T."/>
            <person name="Fujiyama A."/>
            <person name="Inagaki F."/>
            <person name="Takami H."/>
        </authorList>
    </citation>
    <scope>NUCLEOTIDE SEQUENCE</scope>
    <source>
        <strain evidence="1">Expedition CK06-06</strain>
    </source>
</reference>
<gene>
    <name evidence="1" type="ORF">S01H4_40446</name>
</gene>
<feature type="non-terminal residue" evidence="1">
    <location>
        <position position="53"/>
    </location>
</feature>
<organism evidence="1">
    <name type="scientific">marine sediment metagenome</name>
    <dbReference type="NCBI Taxonomy" id="412755"/>
    <lineage>
        <taxon>unclassified sequences</taxon>
        <taxon>metagenomes</taxon>
        <taxon>ecological metagenomes</taxon>
    </lineage>
</organism>
<name>X1B775_9ZZZZ</name>
<proteinExistence type="predicted"/>
<evidence type="ECO:0000313" key="1">
    <source>
        <dbReference type="EMBL" id="GAG91619.1"/>
    </source>
</evidence>
<accession>X1B775</accession>
<dbReference type="AlphaFoldDB" id="X1B775"/>
<comment type="caution">
    <text evidence="1">The sequence shown here is derived from an EMBL/GenBank/DDBJ whole genome shotgun (WGS) entry which is preliminary data.</text>
</comment>